<protein>
    <recommendedName>
        <fullName evidence="4">Lipoprotein</fullName>
    </recommendedName>
</protein>
<name>A0A5B9Y463_9MOLU</name>
<gene>
    <name evidence="2" type="ORF">SCHIN_v1c02590</name>
</gene>
<accession>A0A5B9Y463</accession>
<proteinExistence type="predicted"/>
<dbReference type="NCBIfam" id="NF038029">
    <property type="entry name" value="LP_plasma"/>
    <property type="match status" value="1"/>
</dbReference>
<dbReference type="Proteomes" id="UP000323144">
    <property type="component" value="Chromosome"/>
</dbReference>
<evidence type="ECO:0000313" key="3">
    <source>
        <dbReference type="Proteomes" id="UP000323144"/>
    </source>
</evidence>
<dbReference type="InterPro" id="IPR054816">
    <property type="entry name" value="Lipoprotein_mollicutes-type_CS"/>
</dbReference>
<dbReference type="AlphaFoldDB" id="A0A5B9Y463"/>
<dbReference type="RefSeq" id="WP_166507851.1">
    <property type="nucleotide sequence ID" value="NZ_CP043026.1"/>
</dbReference>
<feature type="signal peptide" evidence="1">
    <location>
        <begin position="1"/>
        <end position="25"/>
    </location>
</feature>
<keyword evidence="3" id="KW-1185">Reference proteome</keyword>
<keyword evidence="1" id="KW-0732">Signal</keyword>
<dbReference type="KEGG" id="schi:SCHIN_v1c02590"/>
<sequence length="701" mass="78097">MKKLLSVLSSFSLITFSTLSVVSCAGDFDYDSVYTEEPEGNNGQFVDDSTLKIVTKAEKLVNNHASIGANLGEAAHGKEWSDLSSDVKGSIQDQVYNYISDQLDLDASRFQLEIARDSTFSIPKLKGLTNESITEEAIVDSGNVKFYLKYLNKEIYRGEIKWSIPEFDVISSIANILNSNSAKNSIYDIKKIDIPLGAVDFSGVSMELTLGTITNLIGLLNTLLDSSLLGDVGVGIKNIMNMDVKGLAKADPDKNQSVYESFDKDFRKNLQTVFNGIKKLLDNFGIPSTITIPSFFEGKEPIEVSVDKLLEVNIFDIIDLDLSNLNEDIHQDVDSGMAIVGSVPVDIHVEGSMTSKGQKNSLKLIDLISNVAPNVVKLLNKFLNPDTYNPELGGSGNLLYLLLKELITDMDQDLETINRNNNDDNLSAGAAKSGLDSMFFNLILGYNKNKREEKDSAIYFKLKVQITAVPLGLTVKIDLLDDNLYQLLNKVRINPGEIVLKIINKLFNLEGEEYLDLNKPFISSEDNMQFIEPIDIYYDEIMSEADITEKPSIPFVDSDEVVRGILSGLDTSVTTQIADQINGMINGALPTLSLQDVINFKPSILLEQLGIVSENLENAEVKITQAHFVFQFWEPINKEWVSQTTGINDITFERYSSMKLHFFDVQFQIDMNTESNGSYTLKTRDDLRFDMIFDIADANKN</sequence>
<feature type="chain" id="PRO_5022916972" description="Lipoprotein" evidence="1">
    <location>
        <begin position="26"/>
        <end position="701"/>
    </location>
</feature>
<organism evidence="2 3">
    <name type="scientific">Spiroplasma chinense</name>
    <dbReference type="NCBI Taxonomy" id="216932"/>
    <lineage>
        <taxon>Bacteria</taxon>
        <taxon>Bacillati</taxon>
        <taxon>Mycoplasmatota</taxon>
        <taxon>Mollicutes</taxon>
        <taxon>Entomoplasmatales</taxon>
        <taxon>Spiroplasmataceae</taxon>
        <taxon>Spiroplasma</taxon>
    </lineage>
</organism>
<dbReference type="EMBL" id="CP043026">
    <property type="protein sequence ID" value="QEH61456.1"/>
    <property type="molecule type" value="Genomic_DNA"/>
</dbReference>
<evidence type="ECO:0000313" key="2">
    <source>
        <dbReference type="EMBL" id="QEH61456.1"/>
    </source>
</evidence>
<dbReference type="PROSITE" id="PS51257">
    <property type="entry name" value="PROKAR_LIPOPROTEIN"/>
    <property type="match status" value="1"/>
</dbReference>
<evidence type="ECO:0008006" key="4">
    <source>
        <dbReference type="Google" id="ProtNLM"/>
    </source>
</evidence>
<reference evidence="2 3" key="1">
    <citation type="submission" date="2019-08" db="EMBL/GenBank/DDBJ databases">
        <title>Complete genome sequence of Spiroplasma chinense CCH (DSM 19755).</title>
        <authorList>
            <person name="Shen H.-Y."/>
            <person name="Lin Y.-C."/>
            <person name="Chou L."/>
            <person name="Kuo C.-H."/>
        </authorList>
    </citation>
    <scope>NUCLEOTIDE SEQUENCE [LARGE SCALE GENOMIC DNA]</scope>
    <source>
        <strain evidence="2 3">CCH</strain>
    </source>
</reference>
<evidence type="ECO:0000256" key="1">
    <source>
        <dbReference type="SAM" id="SignalP"/>
    </source>
</evidence>